<dbReference type="Proteomes" id="UP000572817">
    <property type="component" value="Unassembled WGS sequence"/>
</dbReference>
<accession>A0A8H4ITG6</accession>
<dbReference type="SUPFAM" id="SSF50630">
    <property type="entry name" value="Acid proteases"/>
    <property type="match status" value="1"/>
</dbReference>
<feature type="chain" id="PRO_5034739130" evidence="1">
    <location>
        <begin position="20"/>
        <end position="417"/>
    </location>
</feature>
<gene>
    <name evidence="3" type="ORF">GTA08_BOTSDO05909</name>
</gene>
<organism evidence="3 4">
    <name type="scientific">Botryosphaeria dothidea</name>
    <dbReference type="NCBI Taxonomy" id="55169"/>
    <lineage>
        <taxon>Eukaryota</taxon>
        <taxon>Fungi</taxon>
        <taxon>Dikarya</taxon>
        <taxon>Ascomycota</taxon>
        <taxon>Pezizomycotina</taxon>
        <taxon>Dothideomycetes</taxon>
        <taxon>Dothideomycetes incertae sedis</taxon>
        <taxon>Botryosphaeriales</taxon>
        <taxon>Botryosphaeriaceae</taxon>
        <taxon>Botryosphaeria</taxon>
    </lineage>
</organism>
<sequence>MFPLLFLPAIAAAAPAARQAQAPAILPLSYKYGGYPKVSTDIVWGTPGQEPIETVVDLGSADFWVYGPNGTINSGSPYLGGTGDCTENVTPFFNWPESSTATGFTEDMKGYAYGGNGKLITAPAHVNDTISFTNTKYPSLLNQQVQLANFTRVRSRATTCAGSPYERSILGISEDTGTNTGPSFRGDLLSTGRIESPTLALWFDAPPAAITDAFVGTALFGSLPDASKYSGPLVKVAQHPPEPPYVGYYVATPRFSFGGLAIPVNTTATPQCLIDSGFGTENLPLATPDFLNATGLVESNGYPAYPGPCESIPRNQTLDYTFAGVAGDEVTVKVPLRSYARGINDYYNQTNVCGLSFTLESTASCALGAPFFTAAFLAFNDDTKEMAVAQGGVSSGAEEGVEGLGEVTVVKRGAGLP</sequence>
<proteinExistence type="predicted"/>
<reference evidence="3" key="1">
    <citation type="submission" date="2020-04" db="EMBL/GenBank/DDBJ databases">
        <title>Genome Assembly and Annotation of Botryosphaeria dothidea sdau 11-99, a Latent Pathogen of Apple Fruit Ring Rot in China.</title>
        <authorList>
            <person name="Yu C."/>
            <person name="Diao Y."/>
            <person name="Lu Q."/>
            <person name="Zhao J."/>
            <person name="Cui S."/>
            <person name="Peng C."/>
            <person name="He B."/>
            <person name="Liu H."/>
        </authorList>
    </citation>
    <scope>NUCLEOTIDE SEQUENCE [LARGE SCALE GENOMIC DNA]</scope>
    <source>
        <strain evidence="3">Sdau11-99</strain>
    </source>
</reference>
<evidence type="ECO:0000259" key="2">
    <source>
        <dbReference type="PROSITE" id="PS51767"/>
    </source>
</evidence>
<feature type="signal peptide" evidence="1">
    <location>
        <begin position="1"/>
        <end position="19"/>
    </location>
</feature>
<dbReference type="EMBL" id="WWBZ02000033">
    <property type="protein sequence ID" value="KAF4307325.1"/>
    <property type="molecule type" value="Genomic_DNA"/>
</dbReference>
<keyword evidence="1" id="KW-0732">Signal</keyword>
<evidence type="ECO:0000313" key="4">
    <source>
        <dbReference type="Proteomes" id="UP000572817"/>
    </source>
</evidence>
<dbReference type="Gene3D" id="2.40.70.10">
    <property type="entry name" value="Acid Proteases"/>
    <property type="match status" value="2"/>
</dbReference>
<keyword evidence="4" id="KW-1185">Reference proteome</keyword>
<comment type="caution">
    <text evidence="3">The sequence shown here is derived from an EMBL/GenBank/DDBJ whole genome shotgun (WGS) entry which is preliminary data.</text>
</comment>
<name>A0A8H4ITG6_9PEZI</name>
<feature type="domain" description="Peptidase A1" evidence="2">
    <location>
        <begin position="38"/>
        <end position="389"/>
    </location>
</feature>
<evidence type="ECO:0000313" key="3">
    <source>
        <dbReference type="EMBL" id="KAF4307325.1"/>
    </source>
</evidence>
<dbReference type="AlphaFoldDB" id="A0A8H4ITG6"/>
<dbReference type="InterPro" id="IPR021109">
    <property type="entry name" value="Peptidase_aspartic_dom_sf"/>
</dbReference>
<evidence type="ECO:0000256" key="1">
    <source>
        <dbReference type="SAM" id="SignalP"/>
    </source>
</evidence>
<protein>
    <submittedName>
        <fullName evidence="3">Peptidase A1</fullName>
    </submittedName>
</protein>
<dbReference type="InterPro" id="IPR033121">
    <property type="entry name" value="PEPTIDASE_A1"/>
</dbReference>
<dbReference type="OrthoDB" id="771136at2759"/>
<dbReference type="PROSITE" id="PS51767">
    <property type="entry name" value="PEPTIDASE_A1"/>
    <property type="match status" value="1"/>
</dbReference>
<dbReference type="Pfam" id="PF00026">
    <property type="entry name" value="Asp"/>
    <property type="match status" value="1"/>
</dbReference>